<keyword evidence="1 3" id="KW-0238">DNA-binding</keyword>
<evidence type="ECO:0000256" key="2">
    <source>
        <dbReference type="PROSITE-ProRule" id="PRU00169"/>
    </source>
</evidence>
<dbReference type="OrthoDB" id="9802426at2"/>
<dbReference type="InterPro" id="IPR016032">
    <property type="entry name" value="Sig_transdc_resp-reg_C-effctor"/>
</dbReference>
<dbReference type="InterPro" id="IPR039420">
    <property type="entry name" value="WalR-like"/>
</dbReference>
<dbReference type="Pfam" id="PF00072">
    <property type="entry name" value="Response_reg"/>
    <property type="match status" value="1"/>
</dbReference>
<dbReference type="GO" id="GO:0006355">
    <property type="term" value="P:regulation of DNA-templated transcription"/>
    <property type="evidence" value="ECO:0007669"/>
    <property type="project" value="InterPro"/>
</dbReference>
<dbReference type="InterPro" id="IPR011006">
    <property type="entry name" value="CheY-like_superfamily"/>
</dbReference>
<dbReference type="GO" id="GO:0032993">
    <property type="term" value="C:protein-DNA complex"/>
    <property type="evidence" value="ECO:0007669"/>
    <property type="project" value="TreeGrafter"/>
</dbReference>
<evidence type="ECO:0000313" key="7">
    <source>
        <dbReference type="Proteomes" id="UP000199435"/>
    </source>
</evidence>
<organism evidence="6 7">
    <name type="scientific">Rhizobium miluonense</name>
    <dbReference type="NCBI Taxonomy" id="411945"/>
    <lineage>
        <taxon>Bacteria</taxon>
        <taxon>Pseudomonadati</taxon>
        <taxon>Pseudomonadota</taxon>
        <taxon>Alphaproteobacteria</taxon>
        <taxon>Hyphomicrobiales</taxon>
        <taxon>Rhizobiaceae</taxon>
        <taxon>Rhizobium/Agrobacterium group</taxon>
        <taxon>Rhizobium</taxon>
    </lineage>
</organism>
<dbReference type="PANTHER" id="PTHR48111">
    <property type="entry name" value="REGULATOR OF RPOS"/>
    <property type="match status" value="1"/>
</dbReference>
<dbReference type="GO" id="GO:0000976">
    <property type="term" value="F:transcription cis-regulatory region binding"/>
    <property type="evidence" value="ECO:0007669"/>
    <property type="project" value="TreeGrafter"/>
</dbReference>
<dbReference type="GO" id="GO:0005829">
    <property type="term" value="C:cytosol"/>
    <property type="evidence" value="ECO:0007669"/>
    <property type="project" value="TreeGrafter"/>
</dbReference>
<reference evidence="7" key="1">
    <citation type="submission" date="2016-08" db="EMBL/GenBank/DDBJ databases">
        <authorList>
            <person name="Varghese N."/>
            <person name="Submissions Spin"/>
        </authorList>
    </citation>
    <scope>NUCLEOTIDE SEQUENCE [LARGE SCALE GENOMIC DNA]</scope>
    <source>
        <strain evidence="7">HAMBI 2971</strain>
    </source>
</reference>
<dbReference type="InterPro" id="IPR001789">
    <property type="entry name" value="Sig_transdc_resp-reg_receiver"/>
</dbReference>
<dbReference type="InterPro" id="IPR036388">
    <property type="entry name" value="WH-like_DNA-bd_sf"/>
</dbReference>
<feature type="modified residue" description="4-aspartylphosphate" evidence="2">
    <location>
        <position position="51"/>
    </location>
</feature>
<dbReference type="AlphaFoldDB" id="A0A1C3WHH2"/>
<dbReference type="Pfam" id="PF00486">
    <property type="entry name" value="Trans_reg_C"/>
    <property type="match status" value="1"/>
</dbReference>
<dbReference type="PROSITE" id="PS51755">
    <property type="entry name" value="OMPR_PHOB"/>
    <property type="match status" value="1"/>
</dbReference>
<dbReference type="PROSITE" id="PS50110">
    <property type="entry name" value="RESPONSE_REGULATORY"/>
    <property type="match status" value="1"/>
</dbReference>
<dbReference type="Proteomes" id="UP000199435">
    <property type="component" value="Unassembled WGS sequence"/>
</dbReference>
<feature type="domain" description="Response regulatory" evidence="4">
    <location>
        <begin position="2"/>
        <end position="116"/>
    </location>
</feature>
<proteinExistence type="predicted"/>
<dbReference type="GO" id="GO:0000156">
    <property type="term" value="F:phosphorelay response regulator activity"/>
    <property type="evidence" value="ECO:0007669"/>
    <property type="project" value="TreeGrafter"/>
</dbReference>
<dbReference type="CDD" id="cd00383">
    <property type="entry name" value="trans_reg_C"/>
    <property type="match status" value="1"/>
</dbReference>
<dbReference type="Gene3D" id="1.10.10.10">
    <property type="entry name" value="Winged helix-like DNA-binding domain superfamily/Winged helix DNA-binding domain"/>
    <property type="match status" value="1"/>
</dbReference>
<dbReference type="SMART" id="SM00448">
    <property type="entry name" value="REC"/>
    <property type="match status" value="1"/>
</dbReference>
<evidence type="ECO:0000259" key="4">
    <source>
        <dbReference type="PROSITE" id="PS50110"/>
    </source>
</evidence>
<dbReference type="RefSeq" id="WP_092853078.1">
    <property type="nucleotide sequence ID" value="NZ_FMAH01000030.1"/>
</dbReference>
<sequence>MRVLLVEDEKPMAAVLRNGLVRHGMVVDNVENLADADTALYDDVYDAVVLDRRLPDGDGLSLVKSLRARGDIVPVLVLTAKGDLLDRIAGLDSGADDYLGKPFAFDELLARLRAILRRPTQLQPDIVRLGRMSFDFAHLEAHVEDVRLRMPRRELLVLEALMRRMGRMVLRETLMEAVFGMNDEIESNALDTHISRLRRKLTDAHAGVAISGIRGVGYLLSETT</sequence>
<dbReference type="PANTHER" id="PTHR48111:SF36">
    <property type="entry name" value="TRANSCRIPTIONAL REGULATORY PROTEIN CUTR"/>
    <property type="match status" value="1"/>
</dbReference>
<feature type="domain" description="OmpR/PhoB-type" evidence="5">
    <location>
        <begin position="124"/>
        <end position="222"/>
    </location>
</feature>
<keyword evidence="2" id="KW-0597">Phosphoprotein</keyword>
<dbReference type="SUPFAM" id="SSF52172">
    <property type="entry name" value="CheY-like"/>
    <property type="match status" value="1"/>
</dbReference>
<evidence type="ECO:0000256" key="1">
    <source>
        <dbReference type="ARBA" id="ARBA00023125"/>
    </source>
</evidence>
<gene>
    <name evidence="6" type="ORF">GA0061102_103037</name>
</gene>
<evidence type="ECO:0000259" key="5">
    <source>
        <dbReference type="PROSITE" id="PS51755"/>
    </source>
</evidence>
<keyword evidence="7" id="KW-1185">Reference proteome</keyword>
<dbReference type="Gene3D" id="6.10.250.690">
    <property type="match status" value="1"/>
</dbReference>
<evidence type="ECO:0000313" key="6">
    <source>
        <dbReference type="EMBL" id="SCB39517.1"/>
    </source>
</evidence>
<evidence type="ECO:0000256" key="3">
    <source>
        <dbReference type="PROSITE-ProRule" id="PRU01091"/>
    </source>
</evidence>
<dbReference type="SUPFAM" id="SSF46894">
    <property type="entry name" value="C-terminal effector domain of the bipartite response regulators"/>
    <property type="match status" value="1"/>
</dbReference>
<dbReference type="EMBL" id="FMAH01000030">
    <property type="protein sequence ID" value="SCB39517.1"/>
    <property type="molecule type" value="Genomic_DNA"/>
</dbReference>
<dbReference type="STRING" id="411945.GA0061102_103037"/>
<accession>A0A1C3WHH2</accession>
<dbReference type="Gene3D" id="3.40.50.2300">
    <property type="match status" value="1"/>
</dbReference>
<feature type="DNA-binding region" description="OmpR/PhoB-type" evidence="3">
    <location>
        <begin position="124"/>
        <end position="222"/>
    </location>
</feature>
<dbReference type="InterPro" id="IPR001867">
    <property type="entry name" value="OmpR/PhoB-type_DNA-bd"/>
</dbReference>
<name>A0A1C3WHH2_9HYPH</name>
<dbReference type="SMART" id="SM00862">
    <property type="entry name" value="Trans_reg_C"/>
    <property type="match status" value="1"/>
</dbReference>
<protein>
    <submittedName>
        <fullName evidence="6">DNA-binding response regulator, OmpR family, contains REC and winged-helix (WHTH) domain</fullName>
    </submittedName>
</protein>